<evidence type="ECO:0000259" key="13">
    <source>
        <dbReference type="Pfam" id="PF01529"/>
    </source>
</evidence>
<feature type="repeat" description="ANK" evidence="11">
    <location>
        <begin position="53"/>
        <end position="85"/>
    </location>
</feature>
<dbReference type="EMBL" id="MCFG01000454">
    <property type="protein sequence ID" value="ORX65760.1"/>
    <property type="molecule type" value="Genomic_DNA"/>
</dbReference>
<comment type="similarity">
    <text evidence="2">Belongs to the DHHC palmitoyltransferase family. AKR/ZDHHC17 subfamily.</text>
</comment>
<dbReference type="SMART" id="SM00248">
    <property type="entry name" value="ANK"/>
    <property type="match status" value="2"/>
</dbReference>
<evidence type="ECO:0000256" key="1">
    <source>
        <dbReference type="ARBA" id="ARBA00004141"/>
    </source>
</evidence>
<keyword evidence="9" id="KW-0449">Lipoprotein</keyword>
<evidence type="ECO:0000256" key="10">
    <source>
        <dbReference type="ARBA" id="ARBA00048048"/>
    </source>
</evidence>
<evidence type="ECO:0000256" key="12">
    <source>
        <dbReference type="RuleBase" id="RU079119"/>
    </source>
</evidence>
<dbReference type="InterPro" id="IPR036770">
    <property type="entry name" value="Ankyrin_rpt-contain_sf"/>
</dbReference>
<reference evidence="14 15" key="2">
    <citation type="submission" date="2016-08" db="EMBL/GenBank/DDBJ databases">
        <title>Pervasive Adenine N6-methylation of Active Genes in Fungi.</title>
        <authorList>
            <consortium name="DOE Joint Genome Institute"/>
            <person name="Mondo S.J."/>
            <person name="Dannebaum R.O."/>
            <person name="Kuo R.C."/>
            <person name="Labutti K."/>
            <person name="Haridas S."/>
            <person name="Kuo A."/>
            <person name="Salamov A."/>
            <person name="Ahrendt S.R."/>
            <person name="Lipzen A."/>
            <person name="Sullivan W."/>
            <person name="Andreopoulos W.B."/>
            <person name="Clum A."/>
            <person name="Lindquist E."/>
            <person name="Daum C."/>
            <person name="Ramamoorthy G.K."/>
            <person name="Gryganskyi A."/>
            <person name="Culley D."/>
            <person name="Magnuson J.K."/>
            <person name="James T.Y."/>
            <person name="O'Malley M.A."/>
            <person name="Stajich J.E."/>
            <person name="Spatafora J.W."/>
            <person name="Visel A."/>
            <person name="Grigoriev I.V."/>
        </authorList>
    </citation>
    <scope>NUCLEOTIDE SEQUENCE [LARGE SCALE GENOMIC DNA]</scope>
    <source>
        <strain evidence="14 15">S4</strain>
    </source>
</reference>
<reference evidence="14 15" key="1">
    <citation type="submission" date="2016-08" db="EMBL/GenBank/DDBJ databases">
        <title>A Parts List for Fungal Cellulosomes Revealed by Comparative Genomics.</title>
        <authorList>
            <consortium name="DOE Joint Genome Institute"/>
            <person name="Haitjema C.H."/>
            <person name="Gilmore S.P."/>
            <person name="Henske J.K."/>
            <person name="Solomon K.V."/>
            <person name="De Groot R."/>
            <person name="Kuo A."/>
            <person name="Mondo S.J."/>
            <person name="Salamov A.A."/>
            <person name="Labutti K."/>
            <person name="Zhao Z."/>
            <person name="Chiniquy J."/>
            <person name="Barry K."/>
            <person name="Brewer H.M."/>
            <person name="Purvine S.O."/>
            <person name="Wright A.T."/>
            <person name="Boxma B."/>
            <person name="Van Alen T."/>
            <person name="Hackstein J.H."/>
            <person name="Baker S.E."/>
            <person name="Grigoriev I.V."/>
            <person name="O'Malley M.A."/>
        </authorList>
    </citation>
    <scope>NUCLEOTIDE SEQUENCE [LARGE SCALE GENOMIC DNA]</scope>
    <source>
        <strain evidence="14 15">S4</strain>
    </source>
</reference>
<feature type="transmembrane region" description="Helical" evidence="12">
    <location>
        <begin position="212"/>
        <end position="235"/>
    </location>
</feature>
<keyword evidence="4" id="KW-0677">Repeat</keyword>
<dbReference type="SUPFAM" id="SSF48403">
    <property type="entry name" value="Ankyrin repeat"/>
    <property type="match status" value="1"/>
</dbReference>
<evidence type="ECO:0000256" key="9">
    <source>
        <dbReference type="ARBA" id="ARBA00023288"/>
    </source>
</evidence>
<comment type="subcellular location">
    <subcellularLocation>
        <location evidence="1">Membrane</location>
        <topology evidence="1">Multi-pass membrane protein</topology>
    </subcellularLocation>
</comment>
<dbReference type="PANTHER" id="PTHR24161">
    <property type="entry name" value="ANK_REP_REGION DOMAIN-CONTAINING PROTEIN-RELATED"/>
    <property type="match status" value="1"/>
</dbReference>
<feature type="repeat" description="ANK" evidence="11">
    <location>
        <begin position="19"/>
        <end position="52"/>
    </location>
</feature>
<sequence length="480" mass="56428">MLALYLISLGMDVDCLDPMDRTPLMWAAYLGNSLECARVLIRMGADVNLVDKTKFTALHWAITSRHMDIAKAIIEAGARYDIKDEHNKTAFDWIENEGIRDRYNRIVRDYKLSLEYKVGTNKDTRNKIIGYLLPFIAYPTFLFLFGKFVWVISVPIMLVIFYLLNIFTKKVIARGGRHKMETNPLVASLYQATLFYLFIDYAFIIVKNTTELVYAHILFVILFYISAHSYFVCLFSDPGNIPYLSIESRNKVIQELAEQDTLDARHYCVECNIKKPIRSKHCRFCNKCVILFDHHCPWTYNCIGYLNHRSFVIFLYTTVCGGFVLLYIIFNYFHKLPLVESEPSCILTDKVCSILVQDPYTYANCAWLMINLLWCGFLSLIQTYQIARAYTTNESANYYKYDYLTKKEDLHLQSYRRRFYNPFDFGFIKNTIYFWRRSGYNKTINWYTIYEVPEDLHLQVVGGHEVADEEDENIEMKNIV</sequence>
<comment type="catalytic activity">
    <reaction evidence="10 12">
        <text>L-cysteinyl-[protein] + hexadecanoyl-CoA = S-hexadecanoyl-L-cysteinyl-[protein] + CoA</text>
        <dbReference type="Rhea" id="RHEA:36683"/>
        <dbReference type="Rhea" id="RHEA-COMP:10131"/>
        <dbReference type="Rhea" id="RHEA-COMP:11032"/>
        <dbReference type="ChEBI" id="CHEBI:29950"/>
        <dbReference type="ChEBI" id="CHEBI:57287"/>
        <dbReference type="ChEBI" id="CHEBI:57379"/>
        <dbReference type="ChEBI" id="CHEBI:74151"/>
        <dbReference type="EC" id="2.3.1.225"/>
    </reaction>
</comment>
<evidence type="ECO:0000256" key="4">
    <source>
        <dbReference type="ARBA" id="ARBA00022737"/>
    </source>
</evidence>
<evidence type="ECO:0000256" key="7">
    <source>
        <dbReference type="ARBA" id="ARBA00023136"/>
    </source>
</evidence>
<feature type="transmembrane region" description="Helical" evidence="12">
    <location>
        <begin position="185"/>
        <end position="206"/>
    </location>
</feature>
<dbReference type="AlphaFoldDB" id="A0A1Y1VWV1"/>
<name>A0A1Y1VWV1_9FUNG</name>
<evidence type="ECO:0000256" key="2">
    <source>
        <dbReference type="ARBA" id="ARBA00010104"/>
    </source>
</evidence>
<keyword evidence="6 11" id="KW-0040">ANK repeat</keyword>
<feature type="transmembrane region" description="Helical" evidence="12">
    <location>
        <begin position="313"/>
        <end position="333"/>
    </location>
</feature>
<dbReference type="PROSITE" id="PS50088">
    <property type="entry name" value="ANK_REPEAT"/>
    <property type="match status" value="2"/>
</dbReference>
<dbReference type="GO" id="GO:0016020">
    <property type="term" value="C:membrane"/>
    <property type="evidence" value="ECO:0007669"/>
    <property type="project" value="UniProtKB-SubCell"/>
</dbReference>
<gene>
    <name evidence="14" type="ORF">BCR32DRAFT_112474</name>
</gene>
<evidence type="ECO:0000256" key="11">
    <source>
        <dbReference type="PROSITE-ProRule" id="PRU00023"/>
    </source>
</evidence>
<dbReference type="Pfam" id="PF01529">
    <property type="entry name" value="DHHC"/>
    <property type="match status" value="1"/>
</dbReference>
<evidence type="ECO:0000256" key="6">
    <source>
        <dbReference type="ARBA" id="ARBA00023043"/>
    </source>
</evidence>
<dbReference type="GO" id="GO:0019706">
    <property type="term" value="F:protein-cysteine S-palmitoyltransferase activity"/>
    <property type="evidence" value="ECO:0007669"/>
    <property type="project" value="UniProtKB-EC"/>
</dbReference>
<accession>A0A1Y1VWV1</accession>
<dbReference type="InterPro" id="IPR001594">
    <property type="entry name" value="Palmitoyltrfase_DHHC"/>
</dbReference>
<feature type="transmembrane region" description="Helical" evidence="12">
    <location>
        <begin position="360"/>
        <end position="381"/>
    </location>
</feature>
<evidence type="ECO:0000256" key="3">
    <source>
        <dbReference type="ARBA" id="ARBA00022692"/>
    </source>
</evidence>
<comment type="caution">
    <text evidence="14">The sequence shown here is derived from an EMBL/GenBank/DDBJ whole genome shotgun (WGS) entry which is preliminary data.</text>
</comment>
<keyword evidence="12" id="KW-0808">Transferase</keyword>
<evidence type="ECO:0000256" key="8">
    <source>
        <dbReference type="ARBA" id="ARBA00023139"/>
    </source>
</evidence>
<evidence type="ECO:0000313" key="15">
    <source>
        <dbReference type="Proteomes" id="UP000193944"/>
    </source>
</evidence>
<evidence type="ECO:0000256" key="5">
    <source>
        <dbReference type="ARBA" id="ARBA00022989"/>
    </source>
</evidence>
<dbReference type="Proteomes" id="UP000193944">
    <property type="component" value="Unassembled WGS sequence"/>
</dbReference>
<dbReference type="InterPro" id="IPR002110">
    <property type="entry name" value="Ankyrin_rpt"/>
</dbReference>
<dbReference type="PROSITE" id="PS50297">
    <property type="entry name" value="ANK_REP_REGION"/>
    <property type="match status" value="2"/>
</dbReference>
<keyword evidence="7 12" id="KW-0472">Membrane</keyword>
<dbReference type="EC" id="2.3.1.225" evidence="12"/>
<proteinExistence type="inferred from homology"/>
<keyword evidence="12" id="KW-0012">Acyltransferase</keyword>
<dbReference type="Gene3D" id="1.25.40.20">
    <property type="entry name" value="Ankyrin repeat-containing domain"/>
    <property type="match status" value="1"/>
</dbReference>
<keyword evidence="3 12" id="KW-0812">Transmembrane</keyword>
<comment type="domain">
    <text evidence="12">The DHHC domain is required for palmitoyltransferase activity.</text>
</comment>
<dbReference type="PANTHER" id="PTHR24161:SF85">
    <property type="entry name" value="PALMITOYLTRANSFERASE HIP14"/>
    <property type="match status" value="1"/>
</dbReference>
<keyword evidence="5 12" id="KW-1133">Transmembrane helix</keyword>
<feature type="transmembrane region" description="Helical" evidence="12">
    <location>
        <begin position="141"/>
        <end position="164"/>
    </location>
</feature>
<protein>
    <recommendedName>
        <fullName evidence="12">Palmitoyltransferase</fullName>
        <ecNumber evidence="12">2.3.1.225</ecNumber>
    </recommendedName>
</protein>
<dbReference type="OrthoDB" id="6781668at2759"/>
<dbReference type="PROSITE" id="PS50216">
    <property type="entry name" value="DHHC"/>
    <property type="match status" value="1"/>
</dbReference>
<feature type="domain" description="Palmitoyltransferase DHHC" evidence="13">
    <location>
        <begin position="263"/>
        <end position="397"/>
    </location>
</feature>
<keyword evidence="15" id="KW-1185">Reference proteome</keyword>
<evidence type="ECO:0000313" key="14">
    <source>
        <dbReference type="EMBL" id="ORX65760.1"/>
    </source>
</evidence>
<dbReference type="Pfam" id="PF12796">
    <property type="entry name" value="Ank_2"/>
    <property type="match status" value="1"/>
</dbReference>
<organism evidence="14 15">
    <name type="scientific">Anaeromyces robustus</name>
    <dbReference type="NCBI Taxonomy" id="1754192"/>
    <lineage>
        <taxon>Eukaryota</taxon>
        <taxon>Fungi</taxon>
        <taxon>Fungi incertae sedis</taxon>
        <taxon>Chytridiomycota</taxon>
        <taxon>Chytridiomycota incertae sedis</taxon>
        <taxon>Neocallimastigomycetes</taxon>
        <taxon>Neocallimastigales</taxon>
        <taxon>Neocallimastigaceae</taxon>
        <taxon>Anaeromyces</taxon>
    </lineage>
</organism>
<keyword evidence="8" id="KW-0564">Palmitate</keyword>